<evidence type="ECO:0000256" key="4">
    <source>
        <dbReference type="ARBA" id="ARBA00022553"/>
    </source>
</evidence>
<dbReference type="Gene3D" id="1.10.287.130">
    <property type="match status" value="1"/>
</dbReference>
<comment type="subcellular location">
    <subcellularLocation>
        <location evidence="2">Cell membrane</location>
    </subcellularLocation>
</comment>
<evidence type="ECO:0000256" key="10">
    <source>
        <dbReference type="ARBA" id="ARBA00023136"/>
    </source>
</evidence>
<feature type="transmembrane region" description="Helical" evidence="11">
    <location>
        <begin position="165"/>
        <end position="183"/>
    </location>
</feature>
<sequence length="466" mass="49632">MRRRLLVAVAPLLVLLMLGVLVPTAGIVAGRHTATMVSDRIGDASRFSVLALTTLTGGSELEADLVRLRAELDEYADLYDTGVWFLDREQQVLHSTDGTPPPEEARSRLDGVLAGQLPPTERTIWPWSIRDEVIVTPVGRDSQVVAALVLSVPTDTVRAIVLRDWALLGGLITLVATLAVYLVGPMTRWILRPVADLERSAAAVRAGDLGARAAPDSGPPELRNLTAGFNDMVSAVRRTIERQQRFVADAAHQLRNPIASARLSVENLEPHLADDEEARATYRDTIDDLVRMGAVVDSMLAATALQDRPASCGPVADALGHRAAAWRAAVEEAGLAFVEDLRDTGTRVQEPTGGLAATVDELVANACRLSRGGSVTVRGRATGAAYRIEVADDGRGLDARDRRRATERFWRDPRDQNVPGTGLGLAIVAQVLDDVGGSLELAETPGGGLTAVVRLPPAPGSVPTSG</sequence>
<evidence type="ECO:0000256" key="9">
    <source>
        <dbReference type="ARBA" id="ARBA00023012"/>
    </source>
</evidence>
<dbReference type="PANTHER" id="PTHR45436:SF5">
    <property type="entry name" value="SENSOR HISTIDINE KINASE TRCS"/>
    <property type="match status" value="1"/>
</dbReference>
<dbReference type="GO" id="GO:0016301">
    <property type="term" value="F:kinase activity"/>
    <property type="evidence" value="ECO:0007669"/>
    <property type="project" value="UniProtKB-KW"/>
</dbReference>
<proteinExistence type="predicted"/>
<dbReference type="EC" id="2.7.13.3" evidence="3"/>
<dbReference type="Pfam" id="PF02518">
    <property type="entry name" value="HATPase_c"/>
    <property type="match status" value="1"/>
</dbReference>
<feature type="domain" description="HAMP" evidence="13">
    <location>
        <begin position="188"/>
        <end position="241"/>
    </location>
</feature>
<reference evidence="14 15" key="1">
    <citation type="submission" date="2024-03" db="EMBL/GenBank/DDBJ databases">
        <title>Draft genome sequence of Pseudonocardia nematodicida JCM 31783.</title>
        <authorList>
            <person name="Butdee W."/>
            <person name="Duangmal K."/>
        </authorList>
    </citation>
    <scope>NUCLEOTIDE SEQUENCE [LARGE SCALE GENOMIC DNA]</scope>
    <source>
        <strain evidence="14 15">JCM 31783</strain>
    </source>
</reference>
<evidence type="ECO:0000313" key="14">
    <source>
        <dbReference type="EMBL" id="MEQ3551819.1"/>
    </source>
</evidence>
<dbReference type="PANTHER" id="PTHR45436">
    <property type="entry name" value="SENSOR HISTIDINE KINASE YKOH"/>
    <property type="match status" value="1"/>
</dbReference>
<keyword evidence="4" id="KW-0597">Phosphoprotein</keyword>
<dbReference type="InterPro" id="IPR004358">
    <property type="entry name" value="Sig_transdc_His_kin-like_C"/>
</dbReference>
<dbReference type="SUPFAM" id="SSF55874">
    <property type="entry name" value="ATPase domain of HSP90 chaperone/DNA topoisomerase II/histidine kinase"/>
    <property type="match status" value="1"/>
</dbReference>
<evidence type="ECO:0000256" key="8">
    <source>
        <dbReference type="ARBA" id="ARBA00022989"/>
    </source>
</evidence>
<dbReference type="PROSITE" id="PS50885">
    <property type="entry name" value="HAMP"/>
    <property type="match status" value="1"/>
</dbReference>
<dbReference type="PROSITE" id="PS50109">
    <property type="entry name" value="HIS_KIN"/>
    <property type="match status" value="1"/>
</dbReference>
<keyword evidence="8 11" id="KW-1133">Transmembrane helix</keyword>
<dbReference type="Proteomes" id="UP001494902">
    <property type="component" value="Unassembled WGS sequence"/>
</dbReference>
<gene>
    <name evidence="14" type="ORF">WIS52_15205</name>
</gene>
<dbReference type="CDD" id="cd00082">
    <property type="entry name" value="HisKA"/>
    <property type="match status" value="1"/>
</dbReference>
<evidence type="ECO:0000256" key="3">
    <source>
        <dbReference type="ARBA" id="ARBA00012438"/>
    </source>
</evidence>
<dbReference type="SMART" id="SM00387">
    <property type="entry name" value="HATPase_c"/>
    <property type="match status" value="1"/>
</dbReference>
<dbReference type="EMBL" id="JBEDNQ010000005">
    <property type="protein sequence ID" value="MEQ3551819.1"/>
    <property type="molecule type" value="Genomic_DNA"/>
</dbReference>
<dbReference type="InterPro" id="IPR036097">
    <property type="entry name" value="HisK_dim/P_sf"/>
</dbReference>
<dbReference type="CDD" id="cd00075">
    <property type="entry name" value="HATPase"/>
    <property type="match status" value="1"/>
</dbReference>
<evidence type="ECO:0000256" key="5">
    <source>
        <dbReference type="ARBA" id="ARBA00022679"/>
    </source>
</evidence>
<comment type="caution">
    <text evidence="14">The sequence shown here is derived from an EMBL/GenBank/DDBJ whole genome shotgun (WGS) entry which is preliminary data.</text>
</comment>
<organism evidence="14 15">
    <name type="scientific">Pseudonocardia nematodicida</name>
    <dbReference type="NCBI Taxonomy" id="1206997"/>
    <lineage>
        <taxon>Bacteria</taxon>
        <taxon>Bacillati</taxon>
        <taxon>Actinomycetota</taxon>
        <taxon>Actinomycetes</taxon>
        <taxon>Pseudonocardiales</taxon>
        <taxon>Pseudonocardiaceae</taxon>
        <taxon>Pseudonocardia</taxon>
    </lineage>
</organism>
<keyword evidence="5" id="KW-0808">Transferase</keyword>
<dbReference type="CDD" id="cd06225">
    <property type="entry name" value="HAMP"/>
    <property type="match status" value="1"/>
</dbReference>
<evidence type="ECO:0000256" key="7">
    <source>
        <dbReference type="ARBA" id="ARBA00022777"/>
    </source>
</evidence>
<dbReference type="Gene3D" id="3.30.565.10">
    <property type="entry name" value="Histidine kinase-like ATPase, C-terminal domain"/>
    <property type="match status" value="1"/>
</dbReference>
<dbReference type="InterPro" id="IPR050428">
    <property type="entry name" value="TCS_sensor_his_kinase"/>
</dbReference>
<keyword evidence="6 11" id="KW-0812">Transmembrane</keyword>
<dbReference type="InterPro" id="IPR003660">
    <property type="entry name" value="HAMP_dom"/>
</dbReference>
<dbReference type="Gene3D" id="6.10.340.10">
    <property type="match status" value="1"/>
</dbReference>
<evidence type="ECO:0000259" key="13">
    <source>
        <dbReference type="PROSITE" id="PS50885"/>
    </source>
</evidence>
<dbReference type="SUPFAM" id="SSF47384">
    <property type="entry name" value="Homodimeric domain of signal transducing histidine kinase"/>
    <property type="match status" value="1"/>
</dbReference>
<keyword evidence="15" id="KW-1185">Reference proteome</keyword>
<dbReference type="SMART" id="SM00388">
    <property type="entry name" value="HisKA"/>
    <property type="match status" value="1"/>
</dbReference>
<dbReference type="InterPro" id="IPR005467">
    <property type="entry name" value="His_kinase_dom"/>
</dbReference>
<dbReference type="InterPro" id="IPR036890">
    <property type="entry name" value="HATPase_C_sf"/>
</dbReference>
<keyword evidence="7 14" id="KW-0418">Kinase</keyword>
<evidence type="ECO:0000256" key="6">
    <source>
        <dbReference type="ARBA" id="ARBA00022692"/>
    </source>
</evidence>
<evidence type="ECO:0000259" key="12">
    <source>
        <dbReference type="PROSITE" id="PS50109"/>
    </source>
</evidence>
<comment type="catalytic activity">
    <reaction evidence="1">
        <text>ATP + protein L-histidine = ADP + protein N-phospho-L-histidine.</text>
        <dbReference type="EC" id="2.7.13.3"/>
    </reaction>
</comment>
<dbReference type="Pfam" id="PF00512">
    <property type="entry name" value="HisKA"/>
    <property type="match status" value="1"/>
</dbReference>
<dbReference type="InterPro" id="IPR003594">
    <property type="entry name" value="HATPase_dom"/>
</dbReference>
<accession>A0ABV1KBH1</accession>
<dbReference type="SUPFAM" id="SSF158472">
    <property type="entry name" value="HAMP domain-like"/>
    <property type="match status" value="1"/>
</dbReference>
<evidence type="ECO:0000256" key="2">
    <source>
        <dbReference type="ARBA" id="ARBA00004236"/>
    </source>
</evidence>
<evidence type="ECO:0000256" key="11">
    <source>
        <dbReference type="SAM" id="Phobius"/>
    </source>
</evidence>
<evidence type="ECO:0000256" key="1">
    <source>
        <dbReference type="ARBA" id="ARBA00000085"/>
    </source>
</evidence>
<dbReference type="SMART" id="SM00304">
    <property type="entry name" value="HAMP"/>
    <property type="match status" value="1"/>
</dbReference>
<evidence type="ECO:0000313" key="15">
    <source>
        <dbReference type="Proteomes" id="UP001494902"/>
    </source>
</evidence>
<feature type="domain" description="Histidine kinase" evidence="12">
    <location>
        <begin position="249"/>
        <end position="459"/>
    </location>
</feature>
<dbReference type="Pfam" id="PF00672">
    <property type="entry name" value="HAMP"/>
    <property type="match status" value="1"/>
</dbReference>
<keyword evidence="10 11" id="KW-0472">Membrane</keyword>
<keyword evidence="9" id="KW-0902">Two-component regulatory system</keyword>
<protein>
    <recommendedName>
        <fullName evidence="3">histidine kinase</fullName>
        <ecNumber evidence="3">2.7.13.3</ecNumber>
    </recommendedName>
</protein>
<dbReference type="PRINTS" id="PR00344">
    <property type="entry name" value="BCTRLSENSOR"/>
</dbReference>
<dbReference type="RefSeq" id="WP_349298886.1">
    <property type="nucleotide sequence ID" value="NZ_JBEDNQ010000005.1"/>
</dbReference>
<name>A0ABV1KBH1_9PSEU</name>
<dbReference type="InterPro" id="IPR003661">
    <property type="entry name" value="HisK_dim/P_dom"/>
</dbReference>